<dbReference type="SMART" id="SM00355">
    <property type="entry name" value="ZnF_C2H2"/>
    <property type="match status" value="3"/>
</dbReference>
<dbReference type="PROSITE" id="PS51703">
    <property type="entry name" value="DZF"/>
    <property type="match status" value="1"/>
</dbReference>
<evidence type="ECO:0000256" key="3">
    <source>
        <dbReference type="ARBA" id="ARBA00022833"/>
    </source>
</evidence>
<dbReference type="InterPro" id="IPR003604">
    <property type="entry name" value="Matrin/U1-like-C_Znf_C2H2"/>
</dbReference>
<feature type="domain" description="DZF" evidence="5">
    <location>
        <begin position="612"/>
        <end position="986"/>
    </location>
</feature>
<dbReference type="Pfam" id="PF20965">
    <property type="entry name" value="DZF_C"/>
    <property type="match status" value="1"/>
</dbReference>
<dbReference type="InterPro" id="IPR049401">
    <property type="entry name" value="DZF_dom_N"/>
</dbReference>
<dbReference type="STRING" id="6832.A0A553NZ74"/>
<dbReference type="OMA" id="TRPWCGV"/>
<keyword evidence="3" id="KW-0862">Zinc</keyword>
<feature type="compositionally biased region" description="Basic and acidic residues" evidence="4">
    <location>
        <begin position="1014"/>
        <end position="1027"/>
    </location>
</feature>
<dbReference type="GO" id="GO:0003725">
    <property type="term" value="F:double-stranded RNA binding"/>
    <property type="evidence" value="ECO:0007669"/>
    <property type="project" value="TreeGrafter"/>
</dbReference>
<keyword evidence="1" id="KW-0479">Metal-binding</keyword>
<dbReference type="GO" id="GO:0008270">
    <property type="term" value="F:zinc ion binding"/>
    <property type="evidence" value="ECO:0007669"/>
    <property type="project" value="UniProtKB-KW"/>
</dbReference>
<dbReference type="InterPro" id="IPR043519">
    <property type="entry name" value="NT_sf"/>
</dbReference>
<dbReference type="GO" id="GO:0003727">
    <property type="term" value="F:single-stranded RNA binding"/>
    <property type="evidence" value="ECO:0007669"/>
    <property type="project" value="TreeGrafter"/>
</dbReference>
<evidence type="ECO:0000256" key="4">
    <source>
        <dbReference type="SAM" id="MobiDB-lite"/>
    </source>
</evidence>
<dbReference type="Pfam" id="PF12171">
    <property type="entry name" value="zf-C2H2_jaz"/>
    <property type="match status" value="1"/>
</dbReference>
<dbReference type="SMART" id="SM00451">
    <property type="entry name" value="ZnF_U1"/>
    <property type="match status" value="3"/>
</dbReference>
<name>A0A553NZ74_TIGCA</name>
<feature type="region of interest" description="Disordered" evidence="4">
    <location>
        <begin position="322"/>
        <end position="342"/>
    </location>
</feature>
<dbReference type="Proteomes" id="UP000318571">
    <property type="component" value="Chromosome 9"/>
</dbReference>
<organism evidence="6 7">
    <name type="scientific">Tigriopus californicus</name>
    <name type="common">Marine copepod</name>
    <dbReference type="NCBI Taxonomy" id="6832"/>
    <lineage>
        <taxon>Eukaryota</taxon>
        <taxon>Metazoa</taxon>
        <taxon>Ecdysozoa</taxon>
        <taxon>Arthropoda</taxon>
        <taxon>Crustacea</taxon>
        <taxon>Multicrustacea</taxon>
        <taxon>Hexanauplia</taxon>
        <taxon>Copepoda</taxon>
        <taxon>Harpacticoida</taxon>
        <taxon>Harpacticidae</taxon>
        <taxon>Tigriopus</taxon>
    </lineage>
</organism>
<evidence type="ECO:0000313" key="6">
    <source>
        <dbReference type="EMBL" id="TRY70744.1"/>
    </source>
</evidence>
<feature type="region of interest" description="Disordered" evidence="4">
    <location>
        <begin position="947"/>
        <end position="1027"/>
    </location>
</feature>
<dbReference type="Gene3D" id="3.30.160.60">
    <property type="entry name" value="Classic Zinc Finger"/>
    <property type="match status" value="3"/>
</dbReference>
<dbReference type="SUPFAM" id="SSF57667">
    <property type="entry name" value="beta-beta-alpha zinc fingers"/>
    <property type="match status" value="3"/>
</dbReference>
<dbReference type="AlphaFoldDB" id="A0A553NZ74"/>
<dbReference type="InterPro" id="IPR006561">
    <property type="entry name" value="DZF_dom"/>
</dbReference>
<gene>
    <name evidence="6" type="ORF">TCAL_04468</name>
</gene>
<evidence type="ECO:0000256" key="2">
    <source>
        <dbReference type="ARBA" id="ARBA00022771"/>
    </source>
</evidence>
<dbReference type="Gene3D" id="1.10.1410.40">
    <property type="match status" value="1"/>
</dbReference>
<dbReference type="Gene3D" id="3.30.460.10">
    <property type="entry name" value="Beta Polymerase, domain 2"/>
    <property type="match status" value="1"/>
</dbReference>
<reference evidence="6 7" key="1">
    <citation type="journal article" date="2018" name="Nat. Ecol. Evol.">
        <title>Genomic signatures of mitonuclear coevolution across populations of Tigriopus californicus.</title>
        <authorList>
            <person name="Barreto F.S."/>
            <person name="Watson E.T."/>
            <person name="Lima T.G."/>
            <person name="Willett C.S."/>
            <person name="Edmands S."/>
            <person name="Li W."/>
            <person name="Burton R.S."/>
        </authorList>
    </citation>
    <scope>NUCLEOTIDE SEQUENCE [LARGE SCALE GENOMIC DNA]</scope>
    <source>
        <strain evidence="6 7">San Diego</strain>
    </source>
</reference>
<dbReference type="InterPro" id="IPR036236">
    <property type="entry name" value="Znf_C2H2_sf"/>
</dbReference>
<dbReference type="EMBL" id="VCGU01000009">
    <property type="protein sequence ID" value="TRY70744.1"/>
    <property type="molecule type" value="Genomic_DNA"/>
</dbReference>
<dbReference type="PANTHER" id="PTHR45762:SF3">
    <property type="entry name" value="ZINC-FINGER PROTEIN AT 72D, ISOFORM B"/>
    <property type="match status" value="1"/>
</dbReference>
<keyword evidence="7" id="KW-1185">Reference proteome</keyword>
<dbReference type="FunFam" id="1.10.1410.40:FF:000001">
    <property type="entry name" value="interleukin enhancer-binding factor 3 isoform X1"/>
    <property type="match status" value="1"/>
</dbReference>
<proteinExistence type="predicted"/>
<dbReference type="Pfam" id="PF07528">
    <property type="entry name" value="DZF_N"/>
    <property type="match status" value="1"/>
</dbReference>
<dbReference type="PANTHER" id="PTHR45762">
    <property type="entry name" value="ZINC FINGER RNA-BINDING PROTEIN"/>
    <property type="match status" value="1"/>
</dbReference>
<evidence type="ECO:0000256" key="1">
    <source>
        <dbReference type="ARBA" id="ARBA00022723"/>
    </source>
</evidence>
<accession>A0A553NZ74</accession>
<dbReference type="InterPro" id="IPR049402">
    <property type="entry name" value="DZF_dom_C"/>
</dbReference>
<dbReference type="Pfam" id="PF12874">
    <property type="entry name" value="zf-met"/>
    <property type="match status" value="2"/>
</dbReference>
<dbReference type="FunFam" id="3.30.160.60:FF:002080">
    <property type="entry name" value="Zinc finger RNA-binding protein"/>
    <property type="match status" value="1"/>
</dbReference>
<dbReference type="InterPro" id="IPR013087">
    <property type="entry name" value="Znf_C2H2_type"/>
</dbReference>
<dbReference type="SMART" id="SM00572">
    <property type="entry name" value="DZF"/>
    <property type="match status" value="1"/>
</dbReference>
<dbReference type="InterPro" id="IPR022755">
    <property type="entry name" value="Znf_C2H2_jaz"/>
</dbReference>
<evidence type="ECO:0000259" key="5">
    <source>
        <dbReference type="PROSITE" id="PS51703"/>
    </source>
</evidence>
<comment type="caution">
    <text evidence="6">The sequence shown here is derived from an EMBL/GenBank/DDBJ whole genome shotgun (WGS) entry which is preliminary data.</text>
</comment>
<keyword evidence="2" id="KW-0863">Zinc-finger</keyword>
<evidence type="ECO:0000313" key="7">
    <source>
        <dbReference type="Proteomes" id="UP000318571"/>
    </source>
</evidence>
<protein>
    <recommendedName>
        <fullName evidence="5">DZF domain-containing protein</fullName>
    </recommendedName>
</protein>
<dbReference type="GO" id="GO:0071011">
    <property type="term" value="C:precatalytic spliceosome"/>
    <property type="evidence" value="ECO:0007669"/>
    <property type="project" value="TreeGrafter"/>
</dbReference>
<sequence>MAANNFFGYPAPPHATPTYSAPPNPAAAGYAPGPPVAVASAPPTGVPPSGPNPAAVAYNAASVAPTYRAAPAAVVAYSAYQPPHQSTVSYAAAPVASVAAPPTVTASYPVPATYGQYPPPPGPGQPVYDPSKQAAPTYNHPYPSNVGVTVSYSVSDPHYQARPVYSNNSTVNVVARPAVINAPRPSYTTYAQSSSTSSYTYGAAPAPMAGPPTGPPNQPKANIYLTGQPNPPAMGLAALPPGVQPPPPVAKVGPPHWIRAQVPPGPLPGPHPPRILAPAGLTHQRAYKPRVAPKPQQLHYCEVCKISCAGPQTYKEHLEGQKHKKKEAALKTGSHGPSTRSGSALRCELCDVTCTGSDAYAAHIRGSKHQKVVKLHTKLGKPIPSVDPVLVTKSSETESVPANTPPVAVVNTSSNAGPAKTVHLAAATAPKPVPVPKITFVGAHQAKTEPEISKSGHSSVLQNEVTIPRLPDEKDIQPVGHDYIEEIKSDDGKITSFNCKLCDCKFNDPNAKEMHMKGRRHRLQYKKKVNPDLVVDIKPSLRQRKIAEERAKRCQAREEFWKRREEEFKMLEEEERAFWEERRRFEEENGGLHDWHRGRFPGPRGSGPMPPRFGPHMFGFPPMMRRPDTIEDRHVNAKHSQIYPNDPDLELIRSLVNQTEKALKMVSDELAVAEGQADSKTGKVEKPDPNAGRDLKGVMRVGILAKGLILNGDHQVRIVVLCGKKPTSSLLDKVVNLLPGQMAKLSTDVEYTLEKLMEKAGFTLTTKKDMETTKKKAILEVTLTSPLIRDEASPSSGPDPEDLLDLDVCKEALAALRHAKWFQARAAQLHSAVTLIRVLRHLFSKVPAWQPINLFTLELLVEKCLASVGGPLSPGDGFRRVFEALASGILYSDSPGFLDPCEREPRDTAANLTPQQREDIASSAQHALRLIAFRQVHKVLCMEALPPPKSGARRFTRKRRLDESSTSEMLGDEESGEKKDKKETGASSALGRAEETAAQGKVGDTSVDGGGEGSSKEAKAEDGTQTE</sequence>
<dbReference type="FunFam" id="3.30.160.60:FF:000210">
    <property type="entry name" value="Zinc finger RNA-binding protein 2"/>
    <property type="match status" value="1"/>
</dbReference>
<dbReference type="PROSITE" id="PS00028">
    <property type="entry name" value="ZINC_FINGER_C2H2_1"/>
    <property type="match status" value="1"/>
</dbReference>